<dbReference type="Proteomes" id="UP000727993">
    <property type="component" value="Unassembled WGS sequence"/>
</dbReference>
<proteinExistence type="predicted"/>
<organism evidence="3 4">
    <name type="scientific">Candidatus Neomicrothrix subdominans</name>
    <dbReference type="NCBI Taxonomy" id="2954438"/>
    <lineage>
        <taxon>Bacteria</taxon>
        <taxon>Bacillati</taxon>
        <taxon>Actinomycetota</taxon>
        <taxon>Acidimicrobiia</taxon>
        <taxon>Acidimicrobiales</taxon>
        <taxon>Microthrixaceae</taxon>
        <taxon>Candidatus Neomicrothrix</taxon>
    </lineage>
</organism>
<dbReference type="EMBL" id="JADJZA010000008">
    <property type="protein sequence ID" value="MBK9298272.1"/>
    <property type="molecule type" value="Genomic_DNA"/>
</dbReference>
<gene>
    <name evidence="3" type="ORF">IPN02_15820</name>
</gene>
<feature type="transmembrane region" description="Helical" evidence="2">
    <location>
        <begin position="52"/>
        <end position="73"/>
    </location>
</feature>
<keyword evidence="2" id="KW-0472">Membrane</keyword>
<feature type="transmembrane region" description="Helical" evidence="2">
    <location>
        <begin position="170"/>
        <end position="193"/>
    </location>
</feature>
<feature type="transmembrane region" description="Helical" evidence="2">
    <location>
        <begin position="333"/>
        <end position="356"/>
    </location>
</feature>
<accession>A0A936TFN6</accession>
<keyword evidence="2" id="KW-1133">Transmembrane helix</keyword>
<feature type="transmembrane region" description="Helical" evidence="2">
    <location>
        <begin position="368"/>
        <end position="388"/>
    </location>
</feature>
<evidence type="ECO:0000256" key="1">
    <source>
        <dbReference type="SAM" id="MobiDB-lite"/>
    </source>
</evidence>
<dbReference type="AlphaFoldDB" id="A0A936TFN6"/>
<protein>
    <recommendedName>
        <fullName evidence="5">Membrane protein 6-pyruvoyl-tetrahydropterin synthase-related domain-containing protein</fullName>
    </recommendedName>
</protein>
<evidence type="ECO:0008006" key="5">
    <source>
        <dbReference type="Google" id="ProtNLM"/>
    </source>
</evidence>
<feature type="transmembrane region" description="Helical" evidence="2">
    <location>
        <begin position="144"/>
        <end position="164"/>
    </location>
</feature>
<feature type="region of interest" description="Disordered" evidence="1">
    <location>
        <begin position="689"/>
        <end position="715"/>
    </location>
</feature>
<sequence>MTTETTGTNATGPRVEAIPGGLVRLGARIDRWRTPTDPTTGVEPARSSSPGWLRLIGPGIGVVVGLILVRGVLGGGLPEGDDAPYHVAKNLFAFSEIFGRGHLDGWAPTFSMGSEQFLLYGPGSALVASALRLFTFGTVDHPTLVAWVGALGYVATAPAAYFFARGLRLGRVGASVVGVASLCVSVPFGTGLAGTFDLGLIPHQLAVPLVLVTLGALVQVVESPDRRWVTLAAVAAMGVTVTHLTSALVTLAAFAVMMLCHWATPVRDRVRRPPSDGLFAAYRLALAGVLAAGFGAWWLLPLAENPGPRPSTATWRTPPFGEEVQRLLRTRLWASQVVVALTLAALAACAIWLIVGSEALSRLGRWRVAVVAAGPALLVLLYAMYHVLPGDTGLLMVNRGTGYAALLWILPIGVVADRLVARRSDRVAMALPAALGLIVVVMPALVPASGYAHRAVPPRPELQAAGRVLADSVPPEGRFAWVHERGFDTSFGPVHPELWLAMDSESATLNGFGGETISPVDTFLQYRLASIDPRQAEPLLIRDGVTHLVGRTSTLAAYAEQPGWRPVLVDGELTVLEHIDDVTLAAPLNDQRTELLAWSPERVRWRTEGAEELVTGLPAFPKWHLSIDGTAITANERGGFLTARLPDAGRHIVEATFRRSRADRLGVAITLVFLLARFGLPVVRRRRGTGPASAVSEADGLAADKDRAEKGGDDG</sequence>
<feature type="transmembrane region" description="Helical" evidence="2">
    <location>
        <begin position="427"/>
        <end position="446"/>
    </location>
</feature>
<evidence type="ECO:0000313" key="3">
    <source>
        <dbReference type="EMBL" id="MBK9298272.1"/>
    </source>
</evidence>
<feature type="transmembrane region" description="Helical" evidence="2">
    <location>
        <begin position="205"/>
        <end position="221"/>
    </location>
</feature>
<comment type="caution">
    <text evidence="3">The sequence shown here is derived from an EMBL/GenBank/DDBJ whole genome shotgun (WGS) entry which is preliminary data.</text>
</comment>
<feature type="transmembrane region" description="Helical" evidence="2">
    <location>
        <begin position="280"/>
        <end position="300"/>
    </location>
</feature>
<name>A0A936TFN6_9ACTN</name>
<evidence type="ECO:0000256" key="2">
    <source>
        <dbReference type="SAM" id="Phobius"/>
    </source>
</evidence>
<feature type="transmembrane region" description="Helical" evidence="2">
    <location>
        <begin position="233"/>
        <end position="259"/>
    </location>
</feature>
<feature type="compositionally biased region" description="Basic and acidic residues" evidence="1">
    <location>
        <begin position="702"/>
        <end position="715"/>
    </location>
</feature>
<keyword evidence="2" id="KW-0812">Transmembrane</keyword>
<feature type="transmembrane region" description="Helical" evidence="2">
    <location>
        <begin position="400"/>
        <end position="420"/>
    </location>
</feature>
<reference evidence="3 4" key="1">
    <citation type="submission" date="2020-10" db="EMBL/GenBank/DDBJ databases">
        <title>Connecting structure to function with the recovery of over 1000 high-quality activated sludge metagenome-assembled genomes encoding full-length rRNA genes using long-read sequencing.</title>
        <authorList>
            <person name="Singleton C.M."/>
            <person name="Petriglieri F."/>
            <person name="Kristensen J.M."/>
            <person name="Kirkegaard R.H."/>
            <person name="Michaelsen T.Y."/>
            <person name="Andersen M.H."/>
            <person name="Karst S.M."/>
            <person name="Dueholm M.S."/>
            <person name="Nielsen P.H."/>
            <person name="Albertsen M."/>
        </authorList>
    </citation>
    <scope>NUCLEOTIDE SEQUENCE [LARGE SCALE GENOMIC DNA]</scope>
    <source>
        <strain evidence="3">Lyne_18-Q3-R50-59_MAXAC.006</strain>
    </source>
</reference>
<evidence type="ECO:0000313" key="4">
    <source>
        <dbReference type="Proteomes" id="UP000727993"/>
    </source>
</evidence>